<dbReference type="OrthoDB" id="415616at2759"/>
<evidence type="ECO:0000256" key="4">
    <source>
        <dbReference type="ARBA" id="ARBA00022670"/>
    </source>
</evidence>
<dbReference type="Gene3D" id="3.90.1720.30">
    <property type="entry name" value="PPPDE domains"/>
    <property type="match status" value="1"/>
</dbReference>
<evidence type="ECO:0000256" key="5">
    <source>
        <dbReference type="ARBA" id="ARBA00022801"/>
    </source>
</evidence>
<dbReference type="Gene3D" id="2.130.10.30">
    <property type="entry name" value="Regulator of chromosome condensation 1/beta-lactamase-inhibitor protein II"/>
    <property type="match status" value="1"/>
</dbReference>
<dbReference type="Proteomes" id="UP000186817">
    <property type="component" value="Unassembled WGS sequence"/>
</dbReference>
<dbReference type="InterPro" id="IPR009091">
    <property type="entry name" value="RCC1/BLIP-II"/>
</dbReference>
<evidence type="ECO:0000259" key="8">
    <source>
        <dbReference type="PROSITE" id="PS51858"/>
    </source>
</evidence>
<feature type="region of interest" description="Disordered" evidence="7">
    <location>
        <begin position="1818"/>
        <end position="1838"/>
    </location>
</feature>
<evidence type="ECO:0000256" key="1">
    <source>
        <dbReference type="ARBA" id="ARBA00005901"/>
    </source>
</evidence>
<dbReference type="PROSITE" id="PS51858">
    <property type="entry name" value="PPPDE"/>
    <property type="match status" value="1"/>
</dbReference>
<evidence type="ECO:0000256" key="2">
    <source>
        <dbReference type="ARBA" id="ARBA00008140"/>
    </source>
</evidence>
<dbReference type="InterPro" id="IPR002842">
    <property type="entry name" value="ATPase_V1_Esu"/>
</dbReference>
<gene>
    <name evidence="9" type="primary">Vha26</name>
    <name evidence="9" type="ORF">AK812_SmicGene41905</name>
</gene>
<dbReference type="SUPFAM" id="SSF50985">
    <property type="entry name" value="RCC1/BLIP-II"/>
    <property type="match status" value="1"/>
</dbReference>
<dbReference type="InterPro" id="IPR042266">
    <property type="entry name" value="PPPDE_sf"/>
</dbReference>
<organism evidence="9 10">
    <name type="scientific">Symbiodinium microadriaticum</name>
    <name type="common">Dinoflagellate</name>
    <name type="synonym">Zooxanthella microadriatica</name>
    <dbReference type="NCBI Taxonomy" id="2951"/>
    <lineage>
        <taxon>Eukaryota</taxon>
        <taxon>Sar</taxon>
        <taxon>Alveolata</taxon>
        <taxon>Dinophyceae</taxon>
        <taxon>Suessiales</taxon>
        <taxon>Symbiodiniaceae</taxon>
        <taxon>Symbiodinium</taxon>
    </lineage>
</organism>
<comment type="caution">
    <text evidence="9">The sequence shown here is derived from an EMBL/GenBank/DDBJ whole genome shotgun (WGS) entry which is preliminary data.</text>
</comment>
<evidence type="ECO:0000313" key="10">
    <source>
        <dbReference type="Proteomes" id="UP000186817"/>
    </source>
</evidence>
<evidence type="ECO:0000256" key="3">
    <source>
        <dbReference type="ARBA" id="ARBA00022448"/>
    </source>
</evidence>
<feature type="compositionally biased region" description="Polar residues" evidence="7">
    <location>
        <begin position="1827"/>
        <end position="1838"/>
    </location>
</feature>
<dbReference type="SUPFAM" id="SSF160527">
    <property type="entry name" value="V-type ATPase subunit E-like"/>
    <property type="match status" value="1"/>
</dbReference>
<dbReference type="InterPro" id="IPR000073">
    <property type="entry name" value="AB_hydrolase_1"/>
</dbReference>
<keyword evidence="10" id="KW-1185">Reference proteome</keyword>
<keyword evidence="6" id="KW-0406">Ion transport</keyword>
<dbReference type="SMART" id="SM01179">
    <property type="entry name" value="DUF862"/>
    <property type="match status" value="1"/>
</dbReference>
<feature type="compositionally biased region" description="Acidic residues" evidence="7">
    <location>
        <begin position="1074"/>
        <end position="1087"/>
    </location>
</feature>
<reference evidence="9 10" key="1">
    <citation type="submission" date="2016-02" db="EMBL/GenBank/DDBJ databases">
        <title>Genome analysis of coral dinoflagellate symbionts highlights evolutionary adaptations to a symbiotic lifestyle.</title>
        <authorList>
            <person name="Aranda M."/>
            <person name="Li Y."/>
            <person name="Liew Y.J."/>
            <person name="Baumgarten S."/>
            <person name="Simakov O."/>
            <person name="Wilson M."/>
            <person name="Piel J."/>
            <person name="Ashoor H."/>
            <person name="Bougouffa S."/>
            <person name="Bajic V.B."/>
            <person name="Ryu T."/>
            <person name="Ravasi T."/>
            <person name="Bayer T."/>
            <person name="Micklem G."/>
            <person name="Kim H."/>
            <person name="Bhak J."/>
            <person name="Lajeunesse T.C."/>
            <person name="Voolstra C.R."/>
        </authorList>
    </citation>
    <scope>NUCLEOTIDE SEQUENCE [LARGE SCALE GENOMIC DNA]</scope>
    <source>
        <strain evidence="9 10">CCMP2467</strain>
    </source>
</reference>
<dbReference type="Gene3D" id="3.30.2320.30">
    <property type="entry name" value="ATP synthase, E subunit, C-terminal"/>
    <property type="match status" value="1"/>
</dbReference>
<comment type="similarity">
    <text evidence="1">Belongs to the V-ATPase E subunit family.</text>
</comment>
<dbReference type="InterPro" id="IPR038495">
    <property type="entry name" value="ATPase_E_C"/>
</dbReference>
<dbReference type="GO" id="GO:0006508">
    <property type="term" value="P:proteolysis"/>
    <property type="evidence" value="ECO:0007669"/>
    <property type="project" value="UniProtKB-KW"/>
</dbReference>
<comment type="similarity">
    <text evidence="2">Belongs to the DeSI family.</text>
</comment>
<feature type="region of interest" description="Disordered" evidence="7">
    <location>
        <begin position="1074"/>
        <end position="1223"/>
    </location>
</feature>
<dbReference type="InterPro" id="IPR008580">
    <property type="entry name" value="PPPDE_dom"/>
</dbReference>
<feature type="compositionally biased region" description="Basic and acidic residues" evidence="7">
    <location>
        <begin position="1188"/>
        <end position="1197"/>
    </location>
</feature>
<dbReference type="InterPro" id="IPR029058">
    <property type="entry name" value="AB_hydrolase_fold"/>
</dbReference>
<dbReference type="GO" id="GO:0033178">
    <property type="term" value="C:proton-transporting two-sector ATPase complex, catalytic domain"/>
    <property type="evidence" value="ECO:0007669"/>
    <property type="project" value="InterPro"/>
</dbReference>
<dbReference type="GO" id="GO:0046961">
    <property type="term" value="F:proton-transporting ATPase activity, rotational mechanism"/>
    <property type="evidence" value="ECO:0007669"/>
    <property type="project" value="InterPro"/>
</dbReference>
<dbReference type="Gene3D" id="3.40.50.1820">
    <property type="entry name" value="alpha/beta hydrolase"/>
    <property type="match status" value="1"/>
</dbReference>
<dbReference type="Pfam" id="PF05903">
    <property type="entry name" value="Peptidase_C97"/>
    <property type="match status" value="1"/>
</dbReference>
<evidence type="ECO:0000256" key="6">
    <source>
        <dbReference type="ARBA" id="ARBA00023065"/>
    </source>
</evidence>
<keyword evidence="3" id="KW-0813">Transport</keyword>
<proteinExistence type="inferred from homology"/>
<dbReference type="Pfam" id="PF00561">
    <property type="entry name" value="Abhydrolase_1"/>
    <property type="match status" value="1"/>
</dbReference>
<name>A0A1Q9C4X9_SYMMI</name>
<dbReference type="Gene3D" id="6.10.250.1620">
    <property type="match status" value="1"/>
</dbReference>
<dbReference type="PANTHER" id="PTHR46438">
    <property type="entry name" value="ALPHA/BETA-HYDROLASES SUPERFAMILY PROTEIN"/>
    <property type="match status" value="1"/>
</dbReference>
<evidence type="ECO:0000256" key="7">
    <source>
        <dbReference type="SAM" id="MobiDB-lite"/>
    </source>
</evidence>
<dbReference type="GO" id="GO:0008233">
    <property type="term" value="F:peptidase activity"/>
    <property type="evidence" value="ECO:0007669"/>
    <property type="project" value="UniProtKB-KW"/>
</dbReference>
<protein>
    <submittedName>
        <fullName evidence="9">V-type proton ATPase subunit E</fullName>
    </submittedName>
</protein>
<keyword evidence="5" id="KW-0378">Hydrolase</keyword>
<dbReference type="Pfam" id="PF01991">
    <property type="entry name" value="vATP-synt_E"/>
    <property type="match status" value="1"/>
</dbReference>
<sequence>MQPILHRSWPAAFEPGLKAVSLSTTSLAQALPGTSTDCRARADATSSTPWRWCVAGGAALALARFRATSSRAPGIISRKSTQTTEIEWRGHRVRCVSCESPRDERPHIVLVHGFGGSIEYWRRTLPALSAAGYTAHAMDLLGLGLSEKPTLPYSIELWAEQVADFCEQLDGGSSPDVVLVGNSFGSLISLVAAQKTTRTRGIVMLNCGEFGENDDEAQDDHGDDGDEHDGVRFDMCFVFVGPVLESLYPTNPAAVDAEIVSSFATRKASVSRSGLQLEPDARSMNWSMLEEAVRACLFSAANPFSIFFASWFTCSTMRKTVGRQRDIFPIAPVREWDFHSELTCPHSFANLLLNACVAALNFLAMDLKLSRVAYPPCPRHTSAQVAVIDHVARRVARFATTLKMGWRGCFSCKSAFGEFEGEADGKYPVLQADAVDLPVRAGTCEPSELIPAELFAAVSHPENIFAGDTKLDYSPPARSRDRRDEYVKLVAQQLDCGKTRLHQSVRAVGDVFAVSKKEGRQREVWNGSSVSACAAKPPAPLFLANPSCFVDLVFDGAEEVFMSKRDVHTCFDVLKAPTAMQSWFGRPPVSLRELSLVSGKSADHFRDYVVDNKAQRTALHPDAMLFPASTVWPMGFSWSSCIAQACTVACCLEAGVAEENFLSMDVPPSNGVEACGVATDDTFFIHKDRLLGAQRLQRLDAAMEKHGMPKNCSKDVTLEASMTALGCELSSRPGAVEPSASKLAPLFAALLDVTVRKRASPWGMNRALGVEQWFCLLSRPFFSVFNEVYDFVRREPPREQCTVPPSVCAELSVATFLMPLLGADLTRQFLPFLVASDASPDFGFGVCFMECSKSIAEQVGALAERRGDFVKFYPGPNEPEREDRMGTPHLLPFEQRQFRIAISSRAQHKAHSSALEAHAVLLALKWVLRKASNFHHRLALLVDAKAVLARCVSTKVFLLLANTQPSVSGSFVDFPANQLLARCQWVGLCLQPSWLFFSDAFQDPHGGHGGSLLRVAAHEGPNPVCRADSVPVVATVRKQCAMDCLAAAVQWLCQCQFASLPAPARPEEFFETAPDVEDKESDEEEEFGPFQGAPCQSEDMLSPTSIASEETEECVEIGDSAQKIHSSPSKPKLQKPRSFVSEETEMGYEALSREDLQPFDASWKVPTSPSSTGDESDMEYEDPSEEDSLLRDEHRPADNLQQFPWGFGVSGQRPKSPAPAEEADLDQVCGTAVVLNIYDVTQSTGVQWFNTLFAYEHAPVKVVGFFHVGVQIGDEEWAFGATLSGSGVCRHQPRGAEQHHFSQSLLVGSTMLSKQELEVLYKQLERTWFGRDYHLLCNNCIDFAQQVCELLKVADVPAWLNRPAKLCSSIAQAAGRRLPERPKRPQYLSATDCTLTWRYPVIWGSQDTLTPITGAVGAYFTRLAKERDNVDFEIIPAGHIPHDENPEAVNKVSGSSRVARQEALAMTFSGFFSASVSDSLGPQVADALMLPCWYAKGTFVRPMMRIRVELTGELEAERRFRASGALSVKKKLGRMWQGTAELLPATPVAQGGSSVQAVITNREQLIETRGPQDRAYAVLHGDGTVRCGGSPEFGGDCSGVQAFLHDVQAIHSTRSFFVALRHDGYLVTWGRDYYEDDHILEDIAHLWCLVQSIATADRAVAALLKDGSVVCWGDAEERGDCQAVERQLRRSGRSVTHIRGSSAGFGAVCSDGSVVTWGRASATLPNRLRHARNVVQLEATEEAFAVRLRDGAVVAWGDPEFGGDCSSVGPGIVQIVAGTAAFAALCQDGSVVSWGDPFRGGNRRLYTGVREIAAQHRGEVGGMRSARSGNFETRQTSADPGKVPGIVAAFCRGPVQSGSTMDASTKETQAQILQMTQFILNEARDKAEEIDTKALQEESIERLKIVNSMKEKIHQEYARKTKQIETQAAIARSTAINRSRLEKIKSRQEMLTKLSEESQAQLVDKLKAQATHKQFITKLIVQGLLMLLEDHVEVRCRKCDEALVADCLDAAVKEYAEVIKTSTGATKTCKISLDKDGTKAGSVSLHWWHMGRRNLAGEGDAGLLVRCQVRRPEDPRVFQDDVSERSF</sequence>
<keyword evidence="4" id="KW-0645">Protease</keyword>
<evidence type="ECO:0000313" key="9">
    <source>
        <dbReference type="EMBL" id="OLP77972.1"/>
    </source>
</evidence>
<accession>A0A1Q9C4X9</accession>
<dbReference type="EMBL" id="LSRX01001683">
    <property type="protein sequence ID" value="OLP77972.1"/>
    <property type="molecule type" value="Genomic_DNA"/>
</dbReference>
<feature type="compositionally biased region" description="Acidic residues" evidence="7">
    <location>
        <begin position="1174"/>
        <end position="1187"/>
    </location>
</feature>
<feature type="domain" description="PPPDE" evidence="8">
    <location>
        <begin position="1231"/>
        <end position="1375"/>
    </location>
</feature>
<dbReference type="SUPFAM" id="SSF53474">
    <property type="entry name" value="alpha/beta-Hydrolases"/>
    <property type="match status" value="2"/>
</dbReference>
<dbReference type="PANTHER" id="PTHR46438:SF2">
    <property type="entry name" value="ALPHA_BETA-HYDROLASES SUPERFAMILY PROTEIN"/>
    <property type="match status" value="1"/>
</dbReference>